<sequence>MEWREWIGGSDGSKALWKGEDGFSVERWRFWKQRFAYAAELKRRGLAGRVVDQVVMCARKAGEAMHAVEQEDAFALEWLRELFTSDEVSSP</sequence>
<name>A0A9N8PNU5_9PEZI</name>
<dbReference type="AlphaFoldDB" id="A0A9N8PNU5"/>
<comment type="caution">
    <text evidence="1">The sequence shown here is derived from an EMBL/GenBank/DDBJ whole genome shotgun (WGS) entry which is preliminary data.</text>
</comment>
<evidence type="ECO:0000313" key="1">
    <source>
        <dbReference type="EMBL" id="CAD0100806.1"/>
    </source>
</evidence>
<organism evidence="1 2">
    <name type="scientific">Aureobasidium mustum</name>
    <dbReference type="NCBI Taxonomy" id="2773714"/>
    <lineage>
        <taxon>Eukaryota</taxon>
        <taxon>Fungi</taxon>
        <taxon>Dikarya</taxon>
        <taxon>Ascomycota</taxon>
        <taxon>Pezizomycotina</taxon>
        <taxon>Dothideomycetes</taxon>
        <taxon>Dothideomycetidae</taxon>
        <taxon>Dothideales</taxon>
        <taxon>Saccotheciaceae</taxon>
        <taxon>Aureobasidium</taxon>
    </lineage>
</organism>
<evidence type="ECO:0000313" key="2">
    <source>
        <dbReference type="Proteomes" id="UP000714618"/>
    </source>
</evidence>
<accession>A0A9N8PNU5</accession>
<reference evidence="1" key="1">
    <citation type="submission" date="2020-06" db="EMBL/GenBank/DDBJ databases">
        <authorList>
            <person name="Onetto C."/>
        </authorList>
    </citation>
    <scope>NUCLEOTIDE SEQUENCE</scope>
</reference>
<dbReference type="EMBL" id="CAIJEO010000013">
    <property type="protein sequence ID" value="CAD0100806.1"/>
    <property type="molecule type" value="Genomic_DNA"/>
</dbReference>
<protein>
    <submittedName>
        <fullName evidence="1">Uncharacterized protein</fullName>
    </submittedName>
</protein>
<keyword evidence="2" id="KW-1185">Reference proteome</keyword>
<dbReference type="OrthoDB" id="3350591at2759"/>
<dbReference type="Proteomes" id="UP000714618">
    <property type="component" value="Unassembled WGS sequence"/>
</dbReference>
<gene>
    <name evidence="1" type="ORF">AWRI4233_LOCUS9631</name>
</gene>
<proteinExistence type="predicted"/>